<proteinExistence type="predicted"/>
<protein>
    <submittedName>
        <fullName evidence="1">Uncharacterized protein</fullName>
    </submittedName>
</protein>
<dbReference type="AlphaFoldDB" id="A0A383E1C1"/>
<sequence length="93" mass="9297">MNMQPPLQRTANQLSDYGRFGDSTLVHMNPAEVRGLASMSPTGSLTINPVTGQPEAFLPFLAPIIGSALGTSLLGGTALGMAGAGALGAGLAT</sequence>
<dbReference type="EMBL" id="UINC01221954">
    <property type="protein sequence ID" value="SVE50511.1"/>
    <property type="molecule type" value="Genomic_DNA"/>
</dbReference>
<evidence type="ECO:0000313" key="1">
    <source>
        <dbReference type="EMBL" id="SVE50511.1"/>
    </source>
</evidence>
<name>A0A383E1C1_9ZZZZ</name>
<feature type="non-terminal residue" evidence="1">
    <location>
        <position position="93"/>
    </location>
</feature>
<gene>
    <name evidence="1" type="ORF">METZ01_LOCUS503365</name>
</gene>
<organism evidence="1">
    <name type="scientific">marine metagenome</name>
    <dbReference type="NCBI Taxonomy" id="408172"/>
    <lineage>
        <taxon>unclassified sequences</taxon>
        <taxon>metagenomes</taxon>
        <taxon>ecological metagenomes</taxon>
    </lineage>
</organism>
<reference evidence="1" key="1">
    <citation type="submission" date="2018-05" db="EMBL/GenBank/DDBJ databases">
        <authorList>
            <person name="Lanie J.A."/>
            <person name="Ng W.-L."/>
            <person name="Kazmierczak K.M."/>
            <person name="Andrzejewski T.M."/>
            <person name="Davidsen T.M."/>
            <person name="Wayne K.J."/>
            <person name="Tettelin H."/>
            <person name="Glass J.I."/>
            <person name="Rusch D."/>
            <person name="Podicherti R."/>
            <person name="Tsui H.-C.T."/>
            <person name="Winkler M.E."/>
        </authorList>
    </citation>
    <scope>NUCLEOTIDE SEQUENCE</scope>
</reference>
<accession>A0A383E1C1</accession>